<dbReference type="Proteomes" id="UP000054558">
    <property type="component" value="Unassembled WGS sequence"/>
</dbReference>
<evidence type="ECO:0000256" key="1">
    <source>
        <dbReference type="SAM" id="MobiDB-lite"/>
    </source>
</evidence>
<dbReference type="EMBL" id="DF236996">
    <property type="protein sequence ID" value="GAQ80130.1"/>
    <property type="molecule type" value="Genomic_DNA"/>
</dbReference>
<proteinExistence type="predicted"/>
<feature type="region of interest" description="Disordered" evidence="1">
    <location>
        <begin position="179"/>
        <end position="203"/>
    </location>
</feature>
<dbReference type="AlphaFoldDB" id="A0A1Y1HNB5"/>
<protein>
    <submittedName>
        <fullName evidence="2">Uncharacterized protein</fullName>
    </submittedName>
</protein>
<gene>
    <name evidence="2" type="ORF">KFL_000470040</name>
</gene>
<evidence type="ECO:0000313" key="3">
    <source>
        <dbReference type="Proteomes" id="UP000054558"/>
    </source>
</evidence>
<accession>A0A1Y1HNB5</accession>
<name>A0A1Y1HNB5_KLENI</name>
<reference evidence="2 3" key="1">
    <citation type="journal article" date="2014" name="Nat. Commun.">
        <title>Klebsormidium flaccidum genome reveals primary factors for plant terrestrial adaptation.</title>
        <authorList>
            <person name="Hori K."/>
            <person name="Maruyama F."/>
            <person name="Fujisawa T."/>
            <person name="Togashi T."/>
            <person name="Yamamoto N."/>
            <person name="Seo M."/>
            <person name="Sato S."/>
            <person name="Yamada T."/>
            <person name="Mori H."/>
            <person name="Tajima N."/>
            <person name="Moriyama T."/>
            <person name="Ikeuchi M."/>
            <person name="Watanabe M."/>
            <person name="Wada H."/>
            <person name="Kobayashi K."/>
            <person name="Saito M."/>
            <person name="Masuda T."/>
            <person name="Sasaki-Sekimoto Y."/>
            <person name="Mashiguchi K."/>
            <person name="Awai K."/>
            <person name="Shimojima M."/>
            <person name="Masuda S."/>
            <person name="Iwai M."/>
            <person name="Nobusawa T."/>
            <person name="Narise T."/>
            <person name="Kondo S."/>
            <person name="Saito H."/>
            <person name="Sato R."/>
            <person name="Murakawa M."/>
            <person name="Ihara Y."/>
            <person name="Oshima-Yamada Y."/>
            <person name="Ohtaka K."/>
            <person name="Satoh M."/>
            <person name="Sonobe K."/>
            <person name="Ishii M."/>
            <person name="Ohtani R."/>
            <person name="Kanamori-Sato M."/>
            <person name="Honoki R."/>
            <person name="Miyazaki D."/>
            <person name="Mochizuki H."/>
            <person name="Umetsu J."/>
            <person name="Higashi K."/>
            <person name="Shibata D."/>
            <person name="Kamiya Y."/>
            <person name="Sato N."/>
            <person name="Nakamura Y."/>
            <person name="Tabata S."/>
            <person name="Ida S."/>
            <person name="Kurokawa K."/>
            <person name="Ohta H."/>
        </authorList>
    </citation>
    <scope>NUCLEOTIDE SEQUENCE [LARGE SCALE GENOMIC DNA]</scope>
    <source>
        <strain evidence="2 3">NIES-2285</strain>
    </source>
</reference>
<keyword evidence="3" id="KW-1185">Reference proteome</keyword>
<evidence type="ECO:0000313" key="2">
    <source>
        <dbReference type="EMBL" id="GAQ80130.1"/>
    </source>
</evidence>
<organism evidence="2 3">
    <name type="scientific">Klebsormidium nitens</name>
    <name type="common">Green alga</name>
    <name type="synonym">Ulothrix nitens</name>
    <dbReference type="NCBI Taxonomy" id="105231"/>
    <lineage>
        <taxon>Eukaryota</taxon>
        <taxon>Viridiplantae</taxon>
        <taxon>Streptophyta</taxon>
        <taxon>Klebsormidiophyceae</taxon>
        <taxon>Klebsormidiales</taxon>
        <taxon>Klebsormidiaceae</taxon>
        <taxon>Klebsormidium</taxon>
    </lineage>
</organism>
<sequence length="245" mass="25903">MLAARRSLLAAASARRCAPRAPSAPRALFATGDQGVATARGAARASAAGRALSARGMATGNPGVAVPPGQPRKTPPMLRHWSPEAYQAQTDIKYEYVGRWGPGAPGRGVVIIRAGIEHDVDPIGTKAPREPGVVYYREKMGDIVPGNLGQEFAVEAVEDADVSLADYGERQRAIAAAMDREQPSGATGPVPVPLPVTEPGGDVRGEEATRVTVEISRSVTVEEDPPLKSRLYRLLRNFTLMAGHP</sequence>